<dbReference type="InterPro" id="IPR019277">
    <property type="entry name" value="DUF2304"/>
</dbReference>
<sequence>MNDLLYPLLAVGDLVFLFLIFLFVKHGRLSVRFSLAWFALGGVLLVFAAFPLVAKMLRGLLRFEVVSNMVFTMLFGFVLLVLLILSATASTQTEEIKRLTQQSAILEHRVRQLEEALKTREAQGSADKPSDSQ</sequence>
<feature type="transmembrane region" description="Helical" evidence="2">
    <location>
        <begin position="36"/>
        <end position="57"/>
    </location>
</feature>
<reference evidence="3" key="2">
    <citation type="submission" date="2021-04" db="EMBL/GenBank/DDBJ databases">
        <authorList>
            <person name="Gilroy R."/>
        </authorList>
    </citation>
    <scope>NUCLEOTIDE SEQUENCE</scope>
    <source>
        <strain evidence="3">2239</strain>
    </source>
</reference>
<reference evidence="3" key="1">
    <citation type="journal article" date="2021" name="PeerJ">
        <title>Extensive microbial diversity within the chicken gut microbiome revealed by metagenomics and culture.</title>
        <authorList>
            <person name="Gilroy R."/>
            <person name="Ravi A."/>
            <person name="Getino M."/>
            <person name="Pursley I."/>
            <person name="Horton D.L."/>
            <person name="Alikhan N.F."/>
            <person name="Baker D."/>
            <person name="Gharbi K."/>
            <person name="Hall N."/>
            <person name="Watson M."/>
            <person name="Adriaenssens E.M."/>
            <person name="Foster-Nyarko E."/>
            <person name="Jarju S."/>
            <person name="Secka A."/>
            <person name="Antonio M."/>
            <person name="Oren A."/>
            <person name="Chaudhuri R.R."/>
            <person name="La Ragione R."/>
            <person name="Hildebrand F."/>
            <person name="Pallen M.J."/>
        </authorList>
    </citation>
    <scope>NUCLEOTIDE SEQUENCE</scope>
    <source>
        <strain evidence="3">2239</strain>
    </source>
</reference>
<keyword evidence="2" id="KW-0812">Transmembrane</keyword>
<evidence type="ECO:0000256" key="2">
    <source>
        <dbReference type="SAM" id="Phobius"/>
    </source>
</evidence>
<dbReference type="AlphaFoldDB" id="A0A9D1V5J0"/>
<gene>
    <name evidence="3" type="ORF">H9865_10480</name>
</gene>
<feature type="coiled-coil region" evidence="1">
    <location>
        <begin position="89"/>
        <end position="123"/>
    </location>
</feature>
<keyword evidence="2" id="KW-1133">Transmembrane helix</keyword>
<keyword evidence="2" id="KW-0472">Membrane</keyword>
<dbReference type="Proteomes" id="UP000824193">
    <property type="component" value="Unassembled WGS sequence"/>
</dbReference>
<protein>
    <submittedName>
        <fullName evidence="3">DUF2304 domain-containing protein</fullName>
    </submittedName>
</protein>
<comment type="caution">
    <text evidence="3">The sequence shown here is derived from an EMBL/GenBank/DDBJ whole genome shotgun (WGS) entry which is preliminary data.</text>
</comment>
<proteinExistence type="predicted"/>
<evidence type="ECO:0000313" key="3">
    <source>
        <dbReference type="EMBL" id="HIX06501.1"/>
    </source>
</evidence>
<feature type="transmembrane region" description="Helical" evidence="2">
    <location>
        <begin position="6"/>
        <end position="24"/>
    </location>
</feature>
<feature type="transmembrane region" description="Helical" evidence="2">
    <location>
        <begin position="69"/>
        <end position="89"/>
    </location>
</feature>
<name>A0A9D1V5J0_9FIRM</name>
<keyword evidence="1" id="KW-0175">Coiled coil</keyword>
<evidence type="ECO:0000313" key="4">
    <source>
        <dbReference type="Proteomes" id="UP000824193"/>
    </source>
</evidence>
<dbReference type="EMBL" id="DXFW01000036">
    <property type="protein sequence ID" value="HIX06501.1"/>
    <property type="molecule type" value="Genomic_DNA"/>
</dbReference>
<dbReference type="Pfam" id="PF10066">
    <property type="entry name" value="DUF2304"/>
    <property type="match status" value="1"/>
</dbReference>
<evidence type="ECO:0000256" key="1">
    <source>
        <dbReference type="SAM" id="Coils"/>
    </source>
</evidence>
<accession>A0A9D1V5J0</accession>
<organism evidence="3 4">
    <name type="scientific">Candidatus Allofournierella pullicola</name>
    <dbReference type="NCBI Taxonomy" id="2838596"/>
    <lineage>
        <taxon>Bacteria</taxon>
        <taxon>Bacillati</taxon>
        <taxon>Bacillota</taxon>
        <taxon>Clostridia</taxon>
        <taxon>Eubacteriales</taxon>
        <taxon>Oscillospiraceae</taxon>
        <taxon>Allofournierella</taxon>
    </lineage>
</organism>